<dbReference type="Pfam" id="PF01144">
    <property type="entry name" value="CoA_trans"/>
    <property type="match status" value="1"/>
</dbReference>
<evidence type="ECO:0000313" key="2">
    <source>
        <dbReference type="Proteomes" id="UP000000374"/>
    </source>
</evidence>
<accession>A1WQ24</accession>
<protein>
    <submittedName>
        <fullName evidence="1">Butyryl-CoA:acetate CoA transferase</fullName>
        <ecNumber evidence="1">2.8.3.8</ecNumber>
    </submittedName>
</protein>
<dbReference type="GeneID" id="76462373"/>
<dbReference type="OrthoDB" id="3369756at2"/>
<keyword evidence="1" id="KW-0808">Transferase</keyword>
<reference evidence="2" key="1">
    <citation type="submission" date="2006-12" db="EMBL/GenBank/DDBJ databases">
        <title>Complete sequence of chromosome 1 of Verminephrobacter eiseniae EF01-2.</title>
        <authorList>
            <person name="Copeland A."/>
            <person name="Lucas S."/>
            <person name="Lapidus A."/>
            <person name="Barry K."/>
            <person name="Detter J.C."/>
            <person name="Glavina del Rio T."/>
            <person name="Dalin E."/>
            <person name="Tice H."/>
            <person name="Pitluck S."/>
            <person name="Chertkov O."/>
            <person name="Brettin T."/>
            <person name="Bruce D."/>
            <person name="Han C."/>
            <person name="Tapia R."/>
            <person name="Gilna P."/>
            <person name="Schmutz J."/>
            <person name="Larimer F."/>
            <person name="Land M."/>
            <person name="Hauser L."/>
            <person name="Kyrpides N."/>
            <person name="Kim E."/>
            <person name="Stahl D."/>
            <person name="Richardson P."/>
        </authorList>
    </citation>
    <scope>NUCLEOTIDE SEQUENCE [LARGE SCALE GENOMIC DNA]</scope>
    <source>
        <strain evidence="2">EF01-2</strain>
    </source>
</reference>
<dbReference type="EMBL" id="CP000542">
    <property type="protein sequence ID" value="ABM59731.1"/>
    <property type="molecule type" value="Genomic_DNA"/>
</dbReference>
<dbReference type="PANTHER" id="PTHR13707">
    <property type="entry name" value="KETOACID-COENZYME A TRANSFERASE"/>
    <property type="match status" value="1"/>
</dbReference>
<dbReference type="Gene3D" id="3.40.1080.10">
    <property type="entry name" value="Glutaconate Coenzyme A-transferase"/>
    <property type="match status" value="1"/>
</dbReference>
<dbReference type="Proteomes" id="UP000000374">
    <property type="component" value="Chromosome"/>
</dbReference>
<dbReference type="eggNOG" id="COG2057">
    <property type="taxonomic scope" value="Bacteria"/>
</dbReference>
<sequence length="231" mass="24151">MKHLSREQMAALVARDLPMNAVVNLGIGMPTQVTDYLPADHGVLLHSENGILGMRLLGADESPDADLINAGKQSIALMEGAAIFDHACSFAIMRGGHLDVSVLGAFEVSAGGDLANWSLGADDLLPSVGGAMDLAIGARALWVMMQARTREGQSRLVAQCALPLTGAGVVHRVYTDIGVFDLQDGHFVPRALVAGLAVGALPQWVAGPVRLDRPVAVIDPPRISPAQESAP</sequence>
<dbReference type="InterPro" id="IPR037171">
    <property type="entry name" value="NagB/RpiA_transferase-like"/>
</dbReference>
<dbReference type="HOGENOM" id="CLU_019942_4_1_4"/>
<dbReference type="EC" id="2.8.3.8" evidence="1"/>
<evidence type="ECO:0000313" key="1">
    <source>
        <dbReference type="EMBL" id="ABM59731.1"/>
    </source>
</evidence>
<dbReference type="SMART" id="SM00882">
    <property type="entry name" value="CoA_trans"/>
    <property type="match status" value="1"/>
</dbReference>
<dbReference type="STRING" id="391735.Veis_4026"/>
<dbReference type="PROSITE" id="PS01274">
    <property type="entry name" value="COA_TRANSF_2"/>
    <property type="match status" value="1"/>
</dbReference>
<keyword evidence="2" id="KW-1185">Reference proteome</keyword>
<dbReference type="SUPFAM" id="SSF100950">
    <property type="entry name" value="NagB/RpiA/CoA transferase-like"/>
    <property type="match status" value="1"/>
</dbReference>
<dbReference type="InterPro" id="IPR004165">
    <property type="entry name" value="CoA_trans_fam_I"/>
</dbReference>
<dbReference type="RefSeq" id="WP_011811718.1">
    <property type="nucleotide sequence ID" value="NC_008786.1"/>
</dbReference>
<dbReference type="InterPro" id="IPR004164">
    <property type="entry name" value="CoA_transf_AS"/>
</dbReference>
<dbReference type="AlphaFoldDB" id="A1WQ24"/>
<proteinExistence type="predicted"/>
<dbReference type="GO" id="GO:0008775">
    <property type="term" value="F:acetate CoA-transferase activity"/>
    <property type="evidence" value="ECO:0007669"/>
    <property type="project" value="UniProtKB-EC"/>
</dbReference>
<dbReference type="PANTHER" id="PTHR13707:SF57">
    <property type="entry name" value="SUCCINYL-COA:3-KETOACID COENZYME A TRANSFERASE SUBUNIT B-RELATED"/>
    <property type="match status" value="1"/>
</dbReference>
<dbReference type="KEGG" id="vei:Veis_4026"/>
<name>A1WQ24_VEREI</name>
<organism evidence="1 2">
    <name type="scientific">Verminephrobacter eiseniae (strain EF01-2)</name>
    <dbReference type="NCBI Taxonomy" id="391735"/>
    <lineage>
        <taxon>Bacteria</taxon>
        <taxon>Pseudomonadati</taxon>
        <taxon>Pseudomonadota</taxon>
        <taxon>Betaproteobacteria</taxon>
        <taxon>Burkholderiales</taxon>
        <taxon>Comamonadaceae</taxon>
        <taxon>Verminephrobacter</taxon>
    </lineage>
</organism>
<gene>
    <name evidence="1" type="ordered locus">Veis_4026</name>
</gene>